<gene>
    <name evidence="1" type="ORF">AWE51_08765</name>
</gene>
<dbReference type="Proteomes" id="UP000076715">
    <property type="component" value="Unassembled WGS sequence"/>
</dbReference>
<comment type="caution">
    <text evidence="1">The sequence shown here is derived from an EMBL/GenBank/DDBJ whole genome shotgun (WGS) entry which is preliminary data.</text>
</comment>
<evidence type="ECO:0000313" key="2">
    <source>
        <dbReference type="Proteomes" id="UP000076715"/>
    </source>
</evidence>
<protein>
    <submittedName>
        <fullName evidence="1">Uncharacterized protein</fullName>
    </submittedName>
</protein>
<name>A0A162ZDQ2_9FLAO</name>
<accession>A0A162ZDQ2</accession>
<sequence>MKNPNELISPNALFLSINEVGKLFSPPISRQKIARLKKSGKLPLITIKIDERMYYYKPYTIELILELCDKDMNYDLDASL</sequence>
<dbReference type="EMBL" id="LQRT01000024">
    <property type="protein sequence ID" value="KZS39733.1"/>
    <property type="molecule type" value="Genomic_DNA"/>
</dbReference>
<evidence type="ECO:0000313" key="1">
    <source>
        <dbReference type="EMBL" id="KZS39733.1"/>
    </source>
</evidence>
<dbReference type="RefSeq" id="WP_066315511.1">
    <property type="nucleotide sequence ID" value="NZ_LQRT01000024.1"/>
</dbReference>
<dbReference type="AlphaFoldDB" id="A0A162ZDQ2"/>
<reference evidence="1 2" key="1">
    <citation type="submission" date="2016-01" db="EMBL/GenBank/DDBJ databases">
        <title>The draft genome sequence of Aquimarina sp. RZW4-3-2.</title>
        <authorList>
            <person name="Wang Y."/>
        </authorList>
    </citation>
    <scope>NUCLEOTIDE SEQUENCE [LARGE SCALE GENOMIC DNA]</scope>
    <source>
        <strain evidence="1 2">RZW4-3-2</strain>
    </source>
</reference>
<proteinExistence type="predicted"/>
<organism evidence="1 2">
    <name type="scientific">Aquimarina aggregata</name>
    <dbReference type="NCBI Taxonomy" id="1642818"/>
    <lineage>
        <taxon>Bacteria</taxon>
        <taxon>Pseudomonadati</taxon>
        <taxon>Bacteroidota</taxon>
        <taxon>Flavobacteriia</taxon>
        <taxon>Flavobacteriales</taxon>
        <taxon>Flavobacteriaceae</taxon>
        <taxon>Aquimarina</taxon>
    </lineage>
</organism>
<dbReference type="STRING" id="1642818.AWE51_08765"/>
<keyword evidence="2" id="KW-1185">Reference proteome</keyword>
<dbReference type="OrthoDB" id="1097811at2"/>